<dbReference type="Pfam" id="PF00289">
    <property type="entry name" value="Biotin_carb_N"/>
    <property type="match status" value="1"/>
</dbReference>
<evidence type="ECO:0000256" key="6">
    <source>
        <dbReference type="ARBA" id="ARBA00022840"/>
    </source>
</evidence>
<dbReference type="Pfam" id="PF02786">
    <property type="entry name" value="CPSase_L_D2"/>
    <property type="match status" value="1"/>
</dbReference>
<dbReference type="InterPro" id="IPR011053">
    <property type="entry name" value="Single_hybrid_motif"/>
</dbReference>
<feature type="domain" description="Lipoyl-binding" evidence="9">
    <location>
        <begin position="1050"/>
        <end position="1124"/>
    </location>
</feature>
<keyword evidence="7 8" id="KW-0092">Biotin</keyword>
<dbReference type="InterPro" id="IPR011054">
    <property type="entry name" value="Rudment_hybrid_motif"/>
</dbReference>
<dbReference type="CDD" id="cd07937">
    <property type="entry name" value="DRE_TIM_PC_TC_5S"/>
    <property type="match status" value="1"/>
</dbReference>
<keyword evidence="5 8" id="KW-0547">Nucleotide-binding</keyword>
<sequence>MFRKVLVANRGEIAIRAFRAGYELGAGTVAVFPYEDRNSLHRLKADEAYEIGEPGHPVRAYLSVEEIVGAARKAGADAVYPGYGFLSENPDLARACAEAGITFIGPSAEILELTGNKARAVAAAREAGVPVLGSSRPSADVDELVAAAEEIGFPVFVKAVAGGGGRGMRRVDNPANLRESIEAAAREAESAFGDPTVFLEKAVVDPRHIEVQILADGEGNVIHLFERDCSLQRRHQKVIELAPAPNLDPALRQRICDDAVAFARRIGYRNAGTVEFLLDREGNHVFIEMNPRIQVEHTVTEEVTDVDLVQAQMRIASGETLADLGLSQDKIYLRGAALQCRITTEDPANGFRPDTGMISAYRSPGGSGIRLDGGTAFAGTEISAHFDSMLVKLTCRGRDFATAIRRARRAVAEFRIRGVATNIPFLQAVLDDPDFQAGRVTTSFIEQRPHLLTARHSADRGTRLLTYLADVTVNRPHGERPHLIDPASKLPKIPQGAPPAGSKQKLAELGPEGFARWIRESSTVGVTDTTFRDAHQSLLATRVRTKDLLAVAPVVAHTAPQLLSLECWGGATYDVALRFLAEDPWERLARLREAVPNICLQMLLRGRNTVGYTPYPTEVTSAFVEEATKTGIDIFRIFDALNDVEQMRPAIDAVRETGTAVAEVALCYTSDLSDPGEKLYTVDYYLKLAEQIVGAGAHVLAIKDMAGLLRAPAAAKLVTALRKEFDLPVHIHTHDTAGGQLATYLAAINAGADAVDGAVASMAGTTSQPSLSAIVAATDHSERPTGLSLRAIGDLEPYWEIVRKIYAPFEAGLASPTGRVYDHEIPGGQLSNLRTQARALGLGDRFEDIEAMYAAADRILGHLVKVTPSSKVVGDLALHLVGAGVSPERFEEEPNKFDIPDSVIGFLRGELGDPPGGWPEPFRTRALQGRAAPKPVAELSTEDREALAGDRRATLNRLLFPGPTKEFRTHREAFGDTSVLPSKDFFYGLRPGEEYSVDLEPGVRLLIELEAIGEADERGMRTVMATLNGQLRPIQVRDRSVASDLPTAEKADKANPKHVAAPFAGVVTLSVAEGGTVEAGATVATIEAMKMEAAITAPSSGRVGRLAINAVQQVEGGDLLLVLE</sequence>
<accession>A0ABY7AZ91</accession>
<evidence type="ECO:0000256" key="4">
    <source>
        <dbReference type="ARBA" id="ARBA00022723"/>
    </source>
</evidence>
<dbReference type="EMBL" id="CP113836">
    <property type="protein sequence ID" value="WAL64267.1"/>
    <property type="molecule type" value="Genomic_DNA"/>
</dbReference>
<dbReference type="Proteomes" id="UP001163203">
    <property type="component" value="Chromosome"/>
</dbReference>
<keyword evidence="3 8" id="KW-0436">Ligase</keyword>
<keyword evidence="14" id="KW-1185">Reference proteome</keyword>
<dbReference type="InterPro" id="IPR005930">
    <property type="entry name" value="Pyruv_COase"/>
</dbReference>
<dbReference type="SUPFAM" id="SSF56059">
    <property type="entry name" value="Glutathione synthetase ATP-binding domain-like"/>
    <property type="match status" value="1"/>
</dbReference>
<dbReference type="InterPro" id="IPR011761">
    <property type="entry name" value="ATP-grasp"/>
</dbReference>
<dbReference type="Pfam" id="PF02785">
    <property type="entry name" value="Biotin_carb_C"/>
    <property type="match status" value="1"/>
</dbReference>
<evidence type="ECO:0000313" key="14">
    <source>
        <dbReference type="Proteomes" id="UP001163203"/>
    </source>
</evidence>
<protein>
    <recommendedName>
        <fullName evidence="2 8">Pyruvate carboxylase</fullName>
        <ecNumber evidence="2 8">6.4.1.1</ecNumber>
    </recommendedName>
</protein>
<dbReference type="Pfam" id="PF00682">
    <property type="entry name" value="HMGL-like"/>
    <property type="match status" value="1"/>
</dbReference>
<evidence type="ECO:0000256" key="8">
    <source>
        <dbReference type="PIRNR" id="PIRNR001594"/>
    </source>
</evidence>
<evidence type="ECO:0000259" key="9">
    <source>
        <dbReference type="PROSITE" id="PS50968"/>
    </source>
</evidence>
<dbReference type="Gene3D" id="3.10.600.10">
    <property type="entry name" value="pyruvate carboxylase f1077a mutant domain"/>
    <property type="match status" value="1"/>
</dbReference>
<dbReference type="InterPro" id="IPR055268">
    <property type="entry name" value="PCB-like"/>
</dbReference>
<dbReference type="InterPro" id="IPR003379">
    <property type="entry name" value="Carboxylase_cons_dom"/>
</dbReference>
<evidence type="ECO:0000259" key="11">
    <source>
        <dbReference type="PROSITE" id="PS50979"/>
    </source>
</evidence>
<reference evidence="13" key="1">
    <citation type="submission" date="2022-11" db="EMBL/GenBank/DDBJ databases">
        <authorList>
            <person name="Mo P."/>
        </authorList>
    </citation>
    <scope>NUCLEOTIDE SEQUENCE</scope>
    <source>
        <strain evidence="13">HUAS 11-8</strain>
    </source>
</reference>
<dbReference type="SUPFAM" id="SSF51569">
    <property type="entry name" value="Aldolase"/>
    <property type="match status" value="1"/>
</dbReference>
<dbReference type="Pfam" id="PF02436">
    <property type="entry name" value="PYC_OADA"/>
    <property type="match status" value="1"/>
</dbReference>
<dbReference type="InterPro" id="IPR013785">
    <property type="entry name" value="Aldolase_TIM"/>
</dbReference>
<dbReference type="Pfam" id="PF00364">
    <property type="entry name" value="Biotin_lipoyl"/>
    <property type="match status" value="1"/>
</dbReference>
<dbReference type="NCBIfam" id="TIGR01235">
    <property type="entry name" value="pyruv_carbox"/>
    <property type="match status" value="1"/>
</dbReference>
<keyword evidence="4" id="KW-0479">Metal-binding</keyword>
<dbReference type="PROSITE" id="PS50991">
    <property type="entry name" value="PYR_CT"/>
    <property type="match status" value="1"/>
</dbReference>
<dbReference type="PANTHER" id="PTHR43778:SF2">
    <property type="entry name" value="PYRUVATE CARBOXYLASE, MITOCHONDRIAL"/>
    <property type="match status" value="1"/>
</dbReference>
<evidence type="ECO:0000256" key="5">
    <source>
        <dbReference type="ARBA" id="ARBA00022741"/>
    </source>
</evidence>
<dbReference type="PROSITE" id="PS50968">
    <property type="entry name" value="BIOTINYL_LIPOYL"/>
    <property type="match status" value="1"/>
</dbReference>
<dbReference type="SMART" id="SM00878">
    <property type="entry name" value="Biotin_carb_C"/>
    <property type="match status" value="1"/>
</dbReference>
<organism evidence="13 14">
    <name type="scientific">Amycolatopsis cynarae</name>
    <dbReference type="NCBI Taxonomy" id="2995223"/>
    <lineage>
        <taxon>Bacteria</taxon>
        <taxon>Bacillati</taxon>
        <taxon>Actinomycetota</taxon>
        <taxon>Actinomycetes</taxon>
        <taxon>Pseudonocardiales</taxon>
        <taxon>Pseudonocardiaceae</taxon>
        <taxon>Amycolatopsis</taxon>
    </lineage>
</organism>
<dbReference type="SUPFAM" id="SSF52440">
    <property type="entry name" value="PreATP-grasp domain"/>
    <property type="match status" value="1"/>
</dbReference>
<dbReference type="SUPFAM" id="SSF51246">
    <property type="entry name" value="Rudiment single hybrid motif"/>
    <property type="match status" value="1"/>
</dbReference>
<dbReference type="Gene3D" id="3.30.470.20">
    <property type="entry name" value="ATP-grasp fold, B domain"/>
    <property type="match status" value="1"/>
</dbReference>
<feature type="domain" description="Biotin carboxylation" evidence="11">
    <location>
        <begin position="1"/>
        <end position="450"/>
    </location>
</feature>
<dbReference type="InterPro" id="IPR000891">
    <property type="entry name" value="PYR_CT"/>
</dbReference>
<feature type="domain" description="Pyruvate carboxyltransferase" evidence="12">
    <location>
        <begin position="524"/>
        <end position="793"/>
    </location>
</feature>
<dbReference type="GO" id="GO:0004736">
    <property type="term" value="F:pyruvate carboxylase activity"/>
    <property type="evidence" value="ECO:0007669"/>
    <property type="project" value="UniProtKB-EC"/>
</dbReference>
<dbReference type="SUPFAM" id="SSF89000">
    <property type="entry name" value="post-HMGL domain-like"/>
    <property type="match status" value="1"/>
</dbReference>
<evidence type="ECO:0000256" key="7">
    <source>
        <dbReference type="ARBA" id="ARBA00023267"/>
    </source>
</evidence>
<dbReference type="CDD" id="cd06850">
    <property type="entry name" value="biotinyl_domain"/>
    <property type="match status" value="1"/>
</dbReference>
<dbReference type="InterPro" id="IPR000089">
    <property type="entry name" value="Biotin_lipoyl"/>
</dbReference>
<dbReference type="NCBIfam" id="NF006761">
    <property type="entry name" value="PRK09282.1"/>
    <property type="match status" value="1"/>
</dbReference>
<comment type="function">
    <text evidence="8">Catalyzes a 2-step reaction, involving the ATP-dependent carboxylation of the covalently attached biotin in the first step and the transfer of the carboxyl group to pyruvate in the second.</text>
</comment>
<dbReference type="EC" id="6.4.1.1" evidence="2 8"/>
<dbReference type="InterPro" id="IPR005482">
    <property type="entry name" value="Biotin_COase_C"/>
</dbReference>
<dbReference type="PROSITE" id="PS50979">
    <property type="entry name" value="BC"/>
    <property type="match status" value="1"/>
</dbReference>
<dbReference type="PROSITE" id="PS50975">
    <property type="entry name" value="ATP_GRASP"/>
    <property type="match status" value="1"/>
</dbReference>
<proteinExistence type="predicted"/>
<evidence type="ECO:0000256" key="1">
    <source>
        <dbReference type="ARBA" id="ARBA00001953"/>
    </source>
</evidence>
<dbReference type="InterPro" id="IPR016185">
    <property type="entry name" value="PreATP-grasp_dom_sf"/>
</dbReference>
<keyword evidence="13" id="KW-0670">Pyruvate</keyword>
<dbReference type="Gene3D" id="2.40.50.100">
    <property type="match status" value="1"/>
</dbReference>
<dbReference type="InterPro" id="IPR005481">
    <property type="entry name" value="BC-like_N"/>
</dbReference>
<evidence type="ECO:0000256" key="2">
    <source>
        <dbReference type="ARBA" id="ARBA00013057"/>
    </source>
</evidence>
<gene>
    <name evidence="13" type="ORF">ORV05_25270</name>
</gene>
<name>A0ABY7AZ91_9PSEU</name>
<dbReference type="PIRSF" id="PIRSF001594">
    <property type="entry name" value="Pyruv_carbox"/>
    <property type="match status" value="1"/>
</dbReference>
<dbReference type="SUPFAM" id="SSF51230">
    <property type="entry name" value="Single hybrid motif"/>
    <property type="match status" value="1"/>
</dbReference>
<dbReference type="InterPro" id="IPR005479">
    <property type="entry name" value="CPAse_ATP-bd"/>
</dbReference>
<dbReference type="Gene3D" id="3.20.20.70">
    <property type="entry name" value="Aldolase class I"/>
    <property type="match status" value="1"/>
</dbReference>
<dbReference type="NCBIfam" id="NF009554">
    <property type="entry name" value="PRK12999.1"/>
    <property type="match status" value="1"/>
</dbReference>
<dbReference type="InterPro" id="IPR011764">
    <property type="entry name" value="Biotin_carboxylation_dom"/>
</dbReference>
<dbReference type="RefSeq" id="WP_268754494.1">
    <property type="nucleotide sequence ID" value="NZ_CP113836.1"/>
</dbReference>
<dbReference type="PANTHER" id="PTHR43778">
    <property type="entry name" value="PYRUVATE CARBOXYLASE"/>
    <property type="match status" value="1"/>
</dbReference>
<comment type="catalytic activity">
    <reaction evidence="8">
        <text>hydrogencarbonate + pyruvate + ATP = oxaloacetate + ADP + phosphate + H(+)</text>
        <dbReference type="Rhea" id="RHEA:20844"/>
        <dbReference type="ChEBI" id="CHEBI:15361"/>
        <dbReference type="ChEBI" id="CHEBI:15378"/>
        <dbReference type="ChEBI" id="CHEBI:16452"/>
        <dbReference type="ChEBI" id="CHEBI:17544"/>
        <dbReference type="ChEBI" id="CHEBI:30616"/>
        <dbReference type="ChEBI" id="CHEBI:43474"/>
        <dbReference type="ChEBI" id="CHEBI:456216"/>
        <dbReference type="EC" id="6.4.1.1"/>
    </reaction>
</comment>
<evidence type="ECO:0000313" key="13">
    <source>
        <dbReference type="EMBL" id="WAL64267.1"/>
    </source>
</evidence>
<evidence type="ECO:0000259" key="10">
    <source>
        <dbReference type="PROSITE" id="PS50975"/>
    </source>
</evidence>
<keyword evidence="6 8" id="KW-0067">ATP-binding</keyword>
<dbReference type="PROSITE" id="PS00867">
    <property type="entry name" value="CPSASE_2"/>
    <property type="match status" value="1"/>
</dbReference>
<feature type="domain" description="ATP-grasp" evidence="10">
    <location>
        <begin position="121"/>
        <end position="317"/>
    </location>
</feature>
<comment type="cofactor">
    <cofactor evidence="1 8">
        <name>biotin</name>
        <dbReference type="ChEBI" id="CHEBI:57586"/>
    </cofactor>
</comment>
<evidence type="ECO:0000256" key="3">
    <source>
        <dbReference type="ARBA" id="ARBA00022598"/>
    </source>
</evidence>
<evidence type="ECO:0000259" key="12">
    <source>
        <dbReference type="PROSITE" id="PS50991"/>
    </source>
</evidence>